<dbReference type="Gene3D" id="1.10.287.950">
    <property type="entry name" value="Methyl-accepting chemotaxis protein"/>
    <property type="match status" value="1"/>
</dbReference>
<dbReference type="InterPro" id="IPR004089">
    <property type="entry name" value="MCPsignal_dom"/>
</dbReference>
<dbReference type="Pfam" id="PF12729">
    <property type="entry name" value="4HB_MCP_1"/>
    <property type="match status" value="1"/>
</dbReference>
<dbReference type="PANTHER" id="PTHR32089">
    <property type="entry name" value="METHYL-ACCEPTING CHEMOTAXIS PROTEIN MCPB"/>
    <property type="match status" value="1"/>
</dbReference>
<keyword evidence="1 3" id="KW-0807">Transducer</keyword>
<accession>A0A953IB55</accession>
<dbReference type="InterPro" id="IPR003660">
    <property type="entry name" value="HAMP_dom"/>
</dbReference>
<dbReference type="Pfam" id="PF00672">
    <property type="entry name" value="HAMP"/>
    <property type="match status" value="1"/>
</dbReference>
<dbReference type="SMART" id="SM00304">
    <property type="entry name" value="HAMP"/>
    <property type="match status" value="1"/>
</dbReference>
<dbReference type="InterPro" id="IPR024478">
    <property type="entry name" value="HlyB_4HB_MCP"/>
</dbReference>
<dbReference type="Pfam" id="PF00015">
    <property type="entry name" value="MCPsignal"/>
    <property type="match status" value="1"/>
</dbReference>
<dbReference type="GO" id="GO:0016020">
    <property type="term" value="C:membrane"/>
    <property type="evidence" value="ECO:0007669"/>
    <property type="project" value="InterPro"/>
</dbReference>
<name>A0A953IB55_SYMTR</name>
<keyword evidence="4" id="KW-0175">Coiled coil</keyword>
<evidence type="ECO:0000256" key="1">
    <source>
        <dbReference type="ARBA" id="ARBA00023224"/>
    </source>
</evidence>
<dbReference type="SUPFAM" id="SSF58104">
    <property type="entry name" value="Methyl-accepting chemotaxis protein (MCP) signaling domain"/>
    <property type="match status" value="2"/>
</dbReference>
<organism evidence="7 8">
    <name type="scientific">Symbiobacterium thermophilum</name>
    <dbReference type="NCBI Taxonomy" id="2734"/>
    <lineage>
        <taxon>Bacteria</taxon>
        <taxon>Bacillati</taxon>
        <taxon>Bacillota</taxon>
        <taxon>Clostridia</taxon>
        <taxon>Eubacteriales</taxon>
        <taxon>Symbiobacteriaceae</taxon>
        <taxon>Symbiobacterium</taxon>
    </lineage>
</organism>
<evidence type="ECO:0000256" key="2">
    <source>
        <dbReference type="ARBA" id="ARBA00029447"/>
    </source>
</evidence>
<feature type="non-terminal residue" evidence="7">
    <location>
        <position position="629"/>
    </location>
</feature>
<dbReference type="PROSITE" id="PS50885">
    <property type="entry name" value="HAMP"/>
    <property type="match status" value="1"/>
</dbReference>
<dbReference type="PROSITE" id="PS50111">
    <property type="entry name" value="CHEMOTAXIS_TRANSDUC_2"/>
    <property type="match status" value="1"/>
</dbReference>
<feature type="coiled-coil region" evidence="4">
    <location>
        <begin position="564"/>
        <end position="616"/>
    </location>
</feature>
<dbReference type="GO" id="GO:0007165">
    <property type="term" value="P:signal transduction"/>
    <property type="evidence" value="ECO:0007669"/>
    <property type="project" value="UniProtKB-KW"/>
</dbReference>
<evidence type="ECO:0000259" key="5">
    <source>
        <dbReference type="PROSITE" id="PS50111"/>
    </source>
</evidence>
<evidence type="ECO:0000313" key="7">
    <source>
        <dbReference type="EMBL" id="MBY6277469.1"/>
    </source>
</evidence>
<protein>
    <submittedName>
        <fullName evidence="7">Methyl-accepting chemotaxis protein</fullName>
    </submittedName>
</protein>
<feature type="domain" description="HAMP" evidence="6">
    <location>
        <begin position="208"/>
        <end position="261"/>
    </location>
</feature>
<comment type="similarity">
    <text evidence="2">Belongs to the methyl-accepting chemotaxis (MCP) protein family.</text>
</comment>
<dbReference type="RefSeq" id="WP_273380704.1">
    <property type="nucleotide sequence ID" value="NZ_PIUK01000184.1"/>
</dbReference>
<proteinExistence type="inferred from homology"/>
<dbReference type="Gene3D" id="6.10.340.10">
    <property type="match status" value="1"/>
</dbReference>
<dbReference type="PANTHER" id="PTHR32089:SF112">
    <property type="entry name" value="LYSOZYME-LIKE PROTEIN-RELATED"/>
    <property type="match status" value="1"/>
</dbReference>
<reference evidence="7" key="1">
    <citation type="submission" date="2017-11" db="EMBL/GenBank/DDBJ databases">
        <title>Three new genomes from thermophilic consortium.</title>
        <authorList>
            <person name="Quaggio R."/>
            <person name="Amgarten D."/>
            <person name="Setubal J.C."/>
        </authorList>
    </citation>
    <scope>NUCLEOTIDE SEQUENCE</scope>
    <source>
        <strain evidence="7">ZCTH01-B2</strain>
    </source>
</reference>
<dbReference type="EMBL" id="PIUK01000184">
    <property type="protein sequence ID" value="MBY6277469.1"/>
    <property type="molecule type" value="Genomic_DNA"/>
</dbReference>
<dbReference type="CDD" id="cd06225">
    <property type="entry name" value="HAMP"/>
    <property type="match status" value="1"/>
</dbReference>
<dbReference type="Proteomes" id="UP000732377">
    <property type="component" value="Unassembled WGS sequence"/>
</dbReference>
<sequence length="629" mass="66343">MRLLNHLTIFRKVLLAPVVVIVLLAAVGYQSYTAMGEIRSTLQSLERGETLLDGSREIQADLLRELAYIRDFILFGDESDVHSMEAAQANLSATLDRMIQTTTMDQIREQFRGIKAQQAEYDAILEQVEDLVRAGNKQQAMAVLQNEAEPKMNAILDRMDETITEVTSIAGGFREEAQSTASNMQVVLLSTVCVAVVVGLILALVVARAIVKPVHALADAAAKMAAGDLSISRLPAPGRDEISRTTEAFNTMLANLREVVSGITAASQTVTSASEQLSTAADQAAHAAADTARAIGQVAVGSAEQASGTAEANSRVEQLRDAIQQIAESAGSTAVEVQEAAARQHDMARELDDMTGIAEATARVSLQTEQRAQAAVAVVERALKEIEQVGTVVGHSADRIQELDRLSEQVGSITDMISNIADQTNLLALNAAIEAARAGGHGRGFAVVAEEVRKLAEQSAASAREIADLIRNIQTGTAEAVRAMSQGTERLAATNQLASEAGAALEEILGAVKQSVAEVERIAQKAERVKDQAVAAVRTFNNVAAMTEENTAASEEMAAGVAEVTNAVNRIARLSEENAAASEEVSASVEELTASAEQVASSAEGLKRTAAELQAQVGRFRLSGAAAAG</sequence>
<evidence type="ECO:0000313" key="8">
    <source>
        <dbReference type="Proteomes" id="UP000732377"/>
    </source>
</evidence>
<gene>
    <name evidence="7" type="ORF">CWE10_14895</name>
</gene>
<evidence type="ECO:0000256" key="3">
    <source>
        <dbReference type="PROSITE-ProRule" id="PRU00284"/>
    </source>
</evidence>
<dbReference type="SMART" id="SM00283">
    <property type="entry name" value="MA"/>
    <property type="match status" value="1"/>
</dbReference>
<dbReference type="AlphaFoldDB" id="A0A953IB55"/>
<comment type="caution">
    <text evidence="7">The sequence shown here is derived from an EMBL/GenBank/DDBJ whole genome shotgun (WGS) entry which is preliminary data.</text>
</comment>
<feature type="domain" description="Methyl-accepting transducer" evidence="5">
    <location>
        <begin position="308"/>
        <end position="565"/>
    </location>
</feature>
<evidence type="ECO:0000256" key="4">
    <source>
        <dbReference type="SAM" id="Coils"/>
    </source>
</evidence>
<evidence type="ECO:0000259" key="6">
    <source>
        <dbReference type="PROSITE" id="PS50885"/>
    </source>
</evidence>